<gene>
    <name evidence="3" type="ORF">OESDEN_06067</name>
</gene>
<organism evidence="3 4">
    <name type="scientific">Oesophagostomum dentatum</name>
    <name type="common">Nodular worm</name>
    <dbReference type="NCBI Taxonomy" id="61180"/>
    <lineage>
        <taxon>Eukaryota</taxon>
        <taxon>Metazoa</taxon>
        <taxon>Ecdysozoa</taxon>
        <taxon>Nematoda</taxon>
        <taxon>Chromadorea</taxon>
        <taxon>Rhabditida</taxon>
        <taxon>Rhabditina</taxon>
        <taxon>Rhabditomorpha</taxon>
        <taxon>Strongyloidea</taxon>
        <taxon>Strongylidae</taxon>
        <taxon>Oesophagostomum</taxon>
    </lineage>
</organism>
<keyword evidence="2" id="KW-1133">Transmembrane helix</keyword>
<feature type="transmembrane region" description="Helical" evidence="2">
    <location>
        <begin position="136"/>
        <end position="156"/>
    </location>
</feature>
<feature type="transmembrane region" description="Helical" evidence="2">
    <location>
        <begin position="37"/>
        <end position="55"/>
    </location>
</feature>
<dbReference type="Gene3D" id="1.20.1070.10">
    <property type="entry name" value="Rhodopsin 7-helix transmembrane proteins"/>
    <property type="match status" value="1"/>
</dbReference>
<keyword evidence="4" id="KW-1185">Reference proteome</keyword>
<dbReference type="CDD" id="cd00637">
    <property type="entry name" value="7tm_classA_rhodopsin-like"/>
    <property type="match status" value="1"/>
</dbReference>
<evidence type="ECO:0000256" key="1">
    <source>
        <dbReference type="SAM" id="MobiDB-lite"/>
    </source>
</evidence>
<accession>A0A0B1T9T9</accession>
<evidence type="ECO:0000256" key="2">
    <source>
        <dbReference type="SAM" id="Phobius"/>
    </source>
</evidence>
<name>A0A0B1T9T9_OESDE</name>
<feature type="region of interest" description="Disordered" evidence="1">
    <location>
        <begin position="254"/>
        <end position="320"/>
    </location>
</feature>
<feature type="compositionally biased region" description="Low complexity" evidence="1">
    <location>
        <begin position="255"/>
        <end position="270"/>
    </location>
</feature>
<protein>
    <submittedName>
        <fullName evidence="3">Uncharacterized protein</fullName>
    </submittedName>
</protein>
<evidence type="ECO:0000313" key="3">
    <source>
        <dbReference type="EMBL" id="KHJ94009.1"/>
    </source>
</evidence>
<reference evidence="3 4" key="1">
    <citation type="submission" date="2014-03" db="EMBL/GenBank/DDBJ databases">
        <title>Draft genome of the hookworm Oesophagostomum dentatum.</title>
        <authorList>
            <person name="Mitreva M."/>
        </authorList>
    </citation>
    <scope>NUCLEOTIDE SEQUENCE [LARGE SCALE GENOMIC DNA]</scope>
    <source>
        <strain evidence="3 4">OD-Hann</strain>
    </source>
</reference>
<proteinExistence type="predicted"/>
<dbReference type="AlphaFoldDB" id="A0A0B1T9T9"/>
<dbReference type="SUPFAM" id="SSF81321">
    <property type="entry name" value="Family A G protein-coupled receptor-like"/>
    <property type="match status" value="1"/>
</dbReference>
<dbReference type="EMBL" id="KN550507">
    <property type="protein sequence ID" value="KHJ94009.1"/>
    <property type="molecule type" value="Genomic_DNA"/>
</dbReference>
<keyword evidence="2" id="KW-0472">Membrane</keyword>
<keyword evidence="2" id="KW-0812">Transmembrane</keyword>
<evidence type="ECO:0000313" key="4">
    <source>
        <dbReference type="Proteomes" id="UP000053660"/>
    </source>
</evidence>
<dbReference type="Proteomes" id="UP000053660">
    <property type="component" value="Unassembled WGS sequence"/>
</dbReference>
<feature type="transmembrane region" description="Helical" evidence="2">
    <location>
        <begin position="89"/>
        <end position="111"/>
    </location>
</feature>
<dbReference type="OrthoDB" id="5864106at2759"/>
<sequence>MAVSIPSAAVLPVKPFRNRYVCSVSSGAPLGYTLTRVVLYIGCLCVLLVCLSAIFKKRGINSLPQQTQDYSDFIRRNRARQEYLSRAKLVVLLVCTFILVAGPYITLSFTFEITNSMEFVAGNELLLEIPQDADTLITWLMFLFPLLSPIIIFCWCTDVWSYTKELFCCRSDSPPTVGYFTSGYNKGVNGVPPVMTLVATPEGLQLKLPSSGLSPPENSNQTLAVPQQYPQVQVPDVYPTEIPEQGVREVRELTKPTSTTKTESTAVTSAMKKSPAATQKKSRIKPPAAKGVVRPVKGQGGGVVRGKTTKKTGANARRPK</sequence>